<feature type="region of interest" description="Disordered" evidence="1">
    <location>
        <begin position="272"/>
        <end position="330"/>
    </location>
</feature>
<feature type="region of interest" description="Disordered" evidence="1">
    <location>
        <begin position="92"/>
        <end position="114"/>
    </location>
</feature>
<reference evidence="2" key="1">
    <citation type="submission" date="2021-01" db="EMBL/GenBank/DDBJ databases">
        <authorList>
            <person name="Corre E."/>
            <person name="Pelletier E."/>
            <person name="Niang G."/>
            <person name="Scheremetjew M."/>
            <person name="Finn R."/>
            <person name="Kale V."/>
            <person name="Holt S."/>
            <person name="Cochrane G."/>
            <person name="Meng A."/>
            <person name="Brown T."/>
            <person name="Cohen L."/>
        </authorList>
    </citation>
    <scope>NUCLEOTIDE SEQUENCE</scope>
    <source>
        <strain evidence="2">CCMP1205</strain>
    </source>
</reference>
<gene>
    <name evidence="2" type="ORF">CPRI1469_LOCUS6704</name>
</gene>
<protein>
    <submittedName>
        <fullName evidence="2">Uncharacterized protein</fullName>
    </submittedName>
</protein>
<proteinExistence type="predicted"/>
<feature type="region of interest" description="Disordered" evidence="1">
    <location>
        <begin position="160"/>
        <end position="183"/>
    </location>
</feature>
<dbReference type="EMBL" id="HBHL01010032">
    <property type="protein sequence ID" value="CAD9717839.1"/>
    <property type="molecule type" value="Transcribed_RNA"/>
</dbReference>
<evidence type="ECO:0000256" key="1">
    <source>
        <dbReference type="SAM" id="MobiDB-lite"/>
    </source>
</evidence>
<accession>A0A7S2T3N0</accession>
<dbReference type="AlphaFoldDB" id="A0A7S2T3N0"/>
<organism evidence="2">
    <name type="scientific">Chloropicon primus</name>
    <dbReference type="NCBI Taxonomy" id="1764295"/>
    <lineage>
        <taxon>Eukaryota</taxon>
        <taxon>Viridiplantae</taxon>
        <taxon>Chlorophyta</taxon>
        <taxon>Chloropicophyceae</taxon>
        <taxon>Chloropicales</taxon>
        <taxon>Chloropicaceae</taxon>
        <taxon>Chloropicon</taxon>
    </lineage>
</organism>
<feature type="compositionally biased region" description="Acidic residues" evidence="1">
    <location>
        <begin position="312"/>
        <end position="325"/>
    </location>
</feature>
<sequence length="351" mass="39642">MMSSWCINPPPSATHASMNASDDSMMMTANSQRYQQQQQQHFNSIWRESSQNTTYNTENSIQTKHRFVGQVESNTMVARQPLYRRSQGYVGFESPVNRDESKESQYPTSQRGKLGKKSFADLFQSIPSSELERGSAMHGGEDVARSHYYARRYHNEMRGFDKGASPRVGGGAQAPASQSDSTQERYELMLQEMNSRIQMVTKMILNVNSNVNTQFQEMKKNLEVSFEGVKLAMDQAAEEAQGDPNLAAAAVDKEMNSLWSREPSSYCAEVKSEAKQEEKGEENENANEKQATPQDTDEMTIENDTLSITSEDAIEEDSSAEDDSTRDESTRINNYIKKRVSLFFQSKDPSK</sequence>
<name>A0A7S2T3N0_9CHLO</name>
<evidence type="ECO:0000313" key="2">
    <source>
        <dbReference type="EMBL" id="CAD9717839.1"/>
    </source>
</evidence>